<feature type="domain" description="Velvet" evidence="7">
    <location>
        <begin position="19"/>
        <end position="208"/>
    </location>
</feature>
<dbReference type="Proteomes" id="UP001222325">
    <property type="component" value="Unassembled WGS sequence"/>
</dbReference>
<evidence type="ECO:0000256" key="1">
    <source>
        <dbReference type="ARBA" id="ARBA00004123"/>
    </source>
</evidence>
<dbReference type="InterPro" id="IPR021740">
    <property type="entry name" value="Velvet"/>
</dbReference>
<sequence length="310" mass="33357">MAPSSNTPCPHPPRVEGGLERLTYGLVVRQMPTEARACGRSKGGVSYAVQRRTLDPVPVVELCFTDPENADTRVRVPKYQVHAHFLSARLVPADGCHDRNNFGMDDVNPLIGSSASELVHAPDPATAGPGKSPDPGLFFVFSELGVRPTGEFHLLFTLSICRTDAQAVTINILSEPFRVVSAADYGGVKCATPLTSTLAQFGAGVRVRTKPPPRKNPAHPRGSRNVDGKGKGKGKHKGTGPYGVNDWRTPILAPQPQYPAHALLERSFTPTPTPDPMLAVFGVQDAAPPSEPDYLFFPWFSSESAVEPSF</sequence>
<evidence type="ECO:0000313" key="9">
    <source>
        <dbReference type="Proteomes" id="UP001222325"/>
    </source>
</evidence>
<keyword evidence="2" id="KW-0749">Sporulation</keyword>
<dbReference type="InterPro" id="IPR037525">
    <property type="entry name" value="Velvet_dom"/>
</dbReference>
<dbReference type="InterPro" id="IPR038491">
    <property type="entry name" value="Velvet_dom_sf"/>
</dbReference>
<dbReference type="Pfam" id="PF11754">
    <property type="entry name" value="Velvet"/>
    <property type="match status" value="2"/>
</dbReference>
<dbReference type="PROSITE" id="PS51821">
    <property type="entry name" value="VELVET"/>
    <property type="match status" value="1"/>
</dbReference>
<proteinExistence type="predicted"/>
<evidence type="ECO:0000259" key="7">
    <source>
        <dbReference type="PROSITE" id="PS51821"/>
    </source>
</evidence>
<comment type="subcellular location">
    <subcellularLocation>
        <location evidence="1">Nucleus</location>
    </subcellularLocation>
</comment>
<organism evidence="8 9">
    <name type="scientific">Mycena belliarum</name>
    <dbReference type="NCBI Taxonomy" id="1033014"/>
    <lineage>
        <taxon>Eukaryota</taxon>
        <taxon>Fungi</taxon>
        <taxon>Dikarya</taxon>
        <taxon>Basidiomycota</taxon>
        <taxon>Agaricomycotina</taxon>
        <taxon>Agaricomycetes</taxon>
        <taxon>Agaricomycetidae</taxon>
        <taxon>Agaricales</taxon>
        <taxon>Marasmiineae</taxon>
        <taxon>Mycenaceae</taxon>
        <taxon>Mycena</taxon>
    </lineage>
</organism>
<dbReference type="GO" id="GO:0030435">
    <property type="term" value="P:sporulation resulting in formation of a cellular spore"/>
    <property type="evidence" value="ECO:0007669"/>
    <property type="project" value="UniProtKB-KW"/>
</dbReference>
<evidence type="ECO:0000256" key="6">
    <source>
        <dbReference type="SAM" id="MobiDB-lite"/>
    </source>
</evidence>
<dbReference type="EMBL" id="JARJCN010000019">
    <property type="protein sequence ID" value="KAJ7092073.1"/>
    <property type="molecule type" value="Genomic_DNA"/>
</dbReference>
<protein>
    <submittedName>
        <fullName evidence="8">Velvet factor-domain-containing protein</fullName>
    </submittedName>
</protein>
<feature type="region of interest" description="Disordered" evidence="6">
    <location>
        <begin position="206"/>
        <end position="250"/>
    </location>
</feature>
<keyword evidence="3" id="KW-0805">Transcription regulation</keyword>
<feature type="compositionally biased region" description="Basic residues" evidence="6">
    <location>
        <begin position="207"/>
        <end position="222"/>
    </location>
</feature>
<keyword evidence="5" id="KW-0539">Nucleus</keyword>
<name>A0AAD6UBM5_9AGAR</name>
<comment type="caution">
    <text evidence="8">The sequence shown here is derived from an EMBL/GenBank/DDBJ whole genome shotgun (WGS) entry which is preliminary data.</text>
</comment>
<dbReference type="PANTHER" id="PTHR33572">
    <property type="entry name" value="SPORE DEVELOPMENT REGULATOR VOSA"/>
    <property type="match status" value="1"/>
</dbReference>
<evidence type="ECO:0000256" key="5">
    <source>
        <dbReference type="ARBA" id="ARBA00023242"/>
    </source>
</evidence>
<reference evidence="8" key="1">
    <citation type="submission" date="2023-03" db="EMBL/GenBank/DDBJ databases">
        <title>Massive genome expansion in bonnet fungi (Mycena s.s.) driven by repeated elements and novel gene families across ecological guilds.</title>
        <authorList>
            <consortium name="Lawrence Berkeley National Laboratory"/>
            <person name="Harder C.B."/>
            <person name="Miyauchi S."/>
            <person name="Viragh M."/>
            <person name="Kuo A."/>
            <person name="Thoen E."/>
            <person name="Andreopoulos B."/>
            <person name="Lu D."/>
            <person name="Skrede I."/>
            <person name="Drula E."/>
            <person name="Henrissat B."/>
            <person name="Morin E."/>
            <person name="Kohler A."/>
            <person name="Barry K."/>
            <person name="LaButti K."/>
            <person name="Morin E."/>
            <person name="Salamov A."/>
            <person name="Lipzen A."/>
            <person name="Mereny Z."/>
            <person name="Hegedus B."/>
            <person name="Baldrian P."/>
            <person name="Stursova M."/>
            <person name="Weitz H."/>
            <person name="Taylor A."/>
            <person name="Grigoriev I.V."/>
            <person name="Nagy L.G."/>
            <person name="Martin F."/>
            <person name="Kauserud H."/>
        </authorList>
    </citation>
    <scope>NUCLEOTIDE SEQUENCE</scope>
    <source>
        <strain evidence="8">CBHHK173m</strain>
    </source>
</reference>
<dbReference type="PANTHER" id="PTHR33572:SF18">
    <property type="entry name" value="SPORE DEVELOPMENT REGULATOR VOSA"/>
    <property type="match status" value="1"/>
</dbReference>
<keyword evidence="9" id="KW-1185">Reference proteome</keyword>
<evidence type="ECO:0000256" key="3">
    <source>
        <dbReference type="ARBA" id="ARBA00023015"/>
    </source>
</evidence>
<gene>
    <name evidence="8" type="ORF">B0H15DRAFT_948255</name>
</gene>
<evidence type="ECO:0000256" key="4">
    <source>
        <dbReference type="ARBA" id="ARBA00023163"/>
    </source>
</evidence>
<accession>A0AAD6UBM5</accession>
<evidence type="ECO:0000256" key="2">
    <source>
        <dbReference type="ARBA" id="ARBA00022969"/>
    </source>
</evidence>
<dbReference type="GO" id="GO:0005634">
    <property type="term" value="C:nucleus"/>
    <property type="evidence" value="ECO:0007669"/>
    <property type="project" value="UniProtKB-SubCell"/>
</dbReference>
<evidence type="ECO:0000313" key="8">
    <source>
        <dbReference type="EMBL" id="KAJ7092073.1"/>
    </source>
</evidence>
<keyword evidence="4" id="KW-0804">Transcription</keyword>
<dbReference type="Gene3D" id="2.60.40.3960">
    <property type="entry name" value="Velvet domain"/>
    <property type="match status" value="1"/>
</dbReference>
<dbReference type="AlphaFoldDB" id="A0AAD6UBM5"/>